<evidence type="ECO:0000313" key="5">
    <source>
        <dbReference type="EMBL" id="QJI04673.1"/>
    </source>
</evidence>
<dbReference type="EMBL" id="MT144640">
    <property type="protein sequence ID" value="QJH96120.1"/>
    <property type="molecule type" value="Genomic_DNA"/>
</dbReference>
<dbReference type="AlphaFoldDB" id="A0A6H1ZAM4"/>
<evidence type="ECO:0000313" key="2">
    <source>
        <dbReference type="EMBL" id="QJA44956.1"/>
    </source>
</evidence>
<name>A0A6H1ZAM4_9ZZZZ</name>
<dbReference type="EMBL" id="MT145188">
    <property type="protein sequence ID" value="QJI04673.1"/>
    <property type="molecule type" value="Genomic_DNA"/>
</dbReference>
<gene>
    <name evidence="5" type="ORF">MM415A00105_0065</name>
    <name evidence="3" type="ORF">MM415B00347_0045</name>
    <name evidence="2" type="ORF">TM448A00170_0047</name>
    <name evidence="4" type="ORF">TM448B00622_0015</name>
</gene>
<accession>A0A6H1ZAM4</accession>
<evidence type="ECO:0000313" key="4">
    <source>
        <dbReference type="EMBL" id="QJH96120.1"/>
    </source>
</evidence>
<sequence length="69" mass="7787">MATIEDLDFTSISDMSTDEAIEHLRQIRLSRRTPVKKVSTPKQASKDAAKKLPKMTADQAKKLLEMLDN</sequence>
<organism evidence="2">
    <name type="scientific">viral metagenome</name>
    <dbReference type="NCBI Taxonomy" id="1070528"/>
    <lineage>
        <taxon>unclassified sequences</taxon>
        <taxon>metagenomes</taxon>
        <taxon>organismal metagenomes</taxon>
    </lineage>
</organism>
<reference evidence="2" key="1">
    <citation type="submission" date="2020-03" db="EMBL/GenBank/DDBJ databases">
        <title>The deep terrestrial virosphere.</title>
        <authorList>
            <person name="Holmfeldt K."/>
            <person name="Nilsson E."/>
            <person name="Simone D."/>
            <person name="Lopez-Fernandez M."/>
            <person name="Wu X."/>
            <person name="de Brujin I."/>
            <person name="Lundin D."/>
            <person name="Andersson A."/>
            <person name="Bertilsson S."/>
            <person name="Dopson M."/>
        </authorList>
    </citation>
    <scope>NUCLEOTIDE SEQUENCE</scope>
    <source>
        <strain evidence="5">MM415A00105</strain>
        <strain evidence="3">MM415B00347</strain>
        <strain evidence="2">TM448A00170</strain>
        <strain evidence="4">TM448B00622</strain>
    </source>
</reference>
<evidence type="ECO:0000313" key="3">
    <source>
        <dbReference type="EMBL" id="QJA66477.1"/>
    </source>
</evidence>
<dbReference type="EMBL" id="MT143983">
    <property type="protein sequence ID" value="QJA44956.1"/>
    <property type="molecule type" value="Genomic_DNA"/>
</dbReference>
<proteinExistence type="predicted"/>
<dbReference type="EMBL" id="MT141555">
    <property type="protein sequence ID" value="QJA66477.1"/>
    <property type="molecule type" value="Genomic_DNA"/>
</dbReference>
<feature type="region of interest" description="Disordered" evidence="1">
    <location>
        <begin position="33"/>
        <end position="53"/>
    </location>
</feature>
<evidence type="ECO:0000256" key="1">
    <source>
        <dbReference type="SAM" id="MobiDB-lite"/>
    </source>
</evidence>
<protein>
    <submittedName>
        <fullName evidence="2">Uncharacterized protein</fullName>
    </submittedName>
</protein>